<comment type="caution">
    <text evidence="9">The sequence shown here is derived from an EMBL/GenBank/DDBJ whole genome shotgun (WGS) entry which is preliminary data.</text>
</comment>
<keyword evidence="5" id="KW-0746">Sphingolipid metabolism</keyword>
<dbReference type="STRING" id="1210090.GCA_001613185_04555"/>
<dbReference type="AlphaFoldDB" id="A0A366CXU8"/>
<evidence type="ECO:0000313" key="9">
    <source>
        <dbReference type="EMBL" id="RBO82476.1"/>
    </source>
</evidence>
<dbReference type="Pfam" id="PF17048">
    <property type="entry name" value="Ceramidse_alk_C"/>
    <property type="match status" value="1"/>
</dbReference>
<evidence type="ECO:0000256" key="2">
    <source>
        <dbReference type="ARBA" id="ARBA00022801"/>
    </source>
</evidence>
<keyword evidence="5" id="KW-0443">Lipid metabolism</keyword>
<feature type="active site" description="Nucleophile" evidence="3">
    <location>
        <position position="246"/>
    </location>
</feature>
<keyword evidence="2 5" id="KW-0378">Hydrolase</keyword>
<dbReference type="OrthoDB" id="6899210at2"/>
<evidence type="ECO:0000256" key="6">
    <source>
        <dbReference type="SAM" id="MobiDB-lite"/>
    </source>
</evidence>
<reference evidence="9 10" key="1">
    <citation type="submission" date="2018-06" db="EMBL/GenBank/DDBJ databases">
        <title>Genomic Encyclopedia of Type Strains, Phase IV (KMG-IV): sequencing the most valuable type-strain genomes for metagenomic binning, comparative biology and taxonomic classification.</title>
        <authorList>
            <person name="Goeker M."/>
        </authorList>
    </citation>
    <scope>NUCLEOTIDE SEQUENCE [LARGE SCALE GENOMIC DNA]</scope>
    <source>
        <strain evidence="9 10">DSM 44599</strain>
    </source>
</reference>
<dbReference type="InterPro" id="IPR031329">
    <property type="entry name" value="NEUT/ALK_ceramidase_N"/>
</dbReference>
<evidence type="ECO:0000313" key="10">
    <source>
        <dbReference type="Proteomes" id="UP000252586"/>
    </source>
</evidence>
<feature type="region of interest" description="Disordered" evidence="6">
    <location>
        <begin position="465"/>
        <end position="517"/>
    </location>
</feature>
<evidence type="ECO:0000259" key="8">
    <source>
        <dbReference type="Pfam" id="PF17048"/>
    </source>
</evidence>
<feature type="region of interest" description="Disordered" evidence="6">
    <location>
        <begin position="244"/>
        <end position="263"/>
    </location>
</feature>
<comment type="catalytic activity">
    <reaction evidence="5">
        <text>an N-acylsphing-4-enine + H2O = sphing-4-enine + a fatty acid</text>
        <dbReference type="Rhea" id="RHEA:20856"/>
        <dbReference type="ChEBI" id="CHEBI:15377"/>
        <dbReference type="ChEBI" id="CHEBI:28868"/>
        <dbReference type="ChEBI" id="CHEBI:52639"/>
        <dbReference type="ChEBI" id="CHEBI:57756"/>
        <dbReference type="EC" id="3.5.1.23"/>
    </reaction>
</comment>
<gene>
    <name evidence="9" type="ORF">DFR74_12216</name>
</gene>
<dbReference type="PANTHER" id="PTHR12670">
    <property type="entry name" value="CERAMIDASE"/>
    <property type="match status" value="1"/>
</dbReference>
<dbReference type="GO" id="GO:0016020">
    <property type="term" value="C:membrane"/>
    <property type="evidence" value="ECO:0007669"/>
    <property type="project" value="GOC"/>
</dbReference>
<feature type="binding site" evidence="4">
    <location>
        <position position="203"/>
    </location>
    <ligand>
        <name>Zn(2+)</name>
        <dbReference type="ChEBI" id="CHEBI:29105"/>
    </ligand>
</feature>
<feature type="domain" description="Neutral/alkaline non-lysosomal ceramidase N-terminal" evidence="7">
    <location>
        <begin position="6"/>
        <end position="451"/>
    </location>
</feature>
<keyword evidence="10" id="KW-1185">Reference proteome</keyword>
<feature type="domain" description="Neutral/alkaline non-lysosomal ceramidase C-terminal" evidence="8">
    <location>
        <begin position="457"/>
        <end position="587"/>
    </location>
</feature>
<evidence type="ECO:0000256" key="4">
    <source>
        <dbReference type="PIRSR" id="PIRSR606823-2"/>
    </source>
</evidence>
<dbReference type="Proteomes" id="UP000252586">
    <property type="component" value="Unassembled WGS sequence"/>
</dbReference>
<dbReference type="GO" id="GO:0046514">
    <property type="term" value="P:ceramide catabolic process"/>
    <property type="evidence" value="ECO:0007669"/>
    <property type="project" value="InterPro"/>
</dbReference>
<comment type="cofactor">
    <cofactor evidence="4">
        <name>Zn(2+)</name>
        <dbReference type="ChEBI" id="CHEBI:29105"/>
    </cofactor>
    <text evidence="4">Binds 1 zinc ion per subunit.</text>
</comment>
<evidence type="ECO:0000256" key="5">
    <source>
        <dbReference type="RuleBase" id="RU366019"/>
    </source>
</evidence>
<dbReference type="GO" id="GO:0046872">
    <property type="term" value="F:metal ion binding"/>
    <property type="evidence" value="ECO:0007669"/>
    <property type="project" value="UniProtKB-KW"/>
</dbReference>
<proteinExistence type="inferred from homology"/>
<dbReference type="Gene3D" id="2.60.40.2300">
    <property type="entry name" value="Neutral/alkaline non-lysosomal ceramidase, C-terminal domain"/>
    <property type="match status" value="1"/>
</dbReference>
<dbReference type="EMBL" id="QNRE01000022">
    <property type="protein sequence ID" value="RBO82476.1"/>
    <property type="molecule type" value="Genomic_DNA"/>
</dbReference>
<keyword evidence="4" id="KW-0479">Metal-binding</keyword>
<dbReference type="EC" id="3.5.1.23" evidence="5"/>
<feature type="binding site" evidence="4">
    <location>
        <position position="95"/>
    </location>
    <ligand>
        <name>Zn(2+)</name>
        <dbReference type="ChEBI" id="CHEBI:29105"/>
    </ligand>
</feature>
<evidence type="ECO:0000256" key="3">
    <source>
        <dbReference type="PIRSR" id="PIRSR606823-1"/>
    </source>
</evidence>
<dbReference type="GO" id="GO:0005576">
    <property type="term" value="C:extracellular region"/>
    <property type="evidence" value="ECO:0007669"/>
    <property type="project" value="TreeGrafter"/>
</dbReference>
<organism evidence="9 10">
    <name type="scientific">Nocardia puris</name>
    <dbReference type="NCBI Taxonomy" id="208602"/>
    <lineage>
        <taxon>Bacteria</taxon>
        <taxon>Bacillati</taxon>
        <taxon>Actinomycetota</taxon>
        <taxon>Actinomycetes</taxon>
        <taxon>Mycobacteriales</taxon>
        <taxon>Nocardiaceae</taxon>
        <taxon>Nocardia</taxon>
    </lineage>
</organism>
<dbReference type="InterPro" id="IPR006823">
    <property type="entry name" value="Ceramidase_alk"/>
</dbReference>
<dbReference type="PANTHER" id="PTHR12670:SF1">
    <property type="entry name" value="NEUTRAL CERAMIDASE"/>
    <property type="match status" value="1"/>
</dbReference>
<dbReference type="GO" id="GO:0042759">
    <property type="term" value="P:long-chain fatty acid biosynthetic process"/>
    <property type="evidence" value="ECO:0007669"/>
    <property type="project" value="TreeGrafter"/>
</dbReference>
<dbReference type="Pfam" id="PF04734">
    <property type="entry name" value="Ceramidase_alk"/>
    <property type="match status" value="1"/>
</dbReference>
<dbReference type="InterPro" id="IPR031331">
    <property type="entry name" value="NEUT/ALK_ceramidase_C"/>
</dbReference>
<feature type="binding site" evidence="4">
    <location>
        <position position="388"/>
    </location>
    <ligand>
        <name>Zn(2+)</name>
        <dbReference type="ChEBI" id="CHEBI:29105"/>
    </ligand>
</feature>
<feature type="binding site" evidence="4">
    <location>
        <position position="424"/>
    </location>
    <ligand>
        <name>Zn(2+)</name>
        <dbReference type="ChEBI" id="CHEBI:29105"/>
    </ligand>
</feature>
<dbReference type="InterPro" id="IPR038445">
    <property type="entry name" value="NCDase_C_sf"/>
</dbReference>
<name>A0A366CXU8_9NOCA</name>
<comment type="similarity">
    <text evidence="1 5">Belongs to the neutral ceramidase family.</text>
</comment>
<dbReference type="RefSeq" id="WP_067511242.1">
    <property type="nucleotide sequence ID" value="NZ_QNRE01000022.1"/>
</dbReference>
<keyword evidence="4" id="KW-0862">Zinc</keyword>
<accession>A0A366CXU8</accession>
<sequence>MTDAWAIGRGVADVTGEPWGVAMMGYGMPDQRTCGILSRQYARAFVFEGGRGRVAFVVAEIGMFFQAAVEAIHKRLGERFGTRYTAANVVLTATHTHCGPGGHGHDVLYNLTTAGFHGRTFERLVSGVVEAIAAADADVAPARAVLASERLTDASANRARAAFERNPSEDREAFPEGIDPRGLLLRVERDGELVGVVHWFPVHNTSMTNRNRLISADNKGWAATRWESEAPGLVAAFAQTNAGDLSPNLDLEPGTGPTGDERENTRLIGERQLAAARRAAASPGDELAPGLDTRHRYVRFPARAILGASFASGKMTDGPGSPWFHEGKRNPRLERLSRRLYARFPRLAAAHAPKDLFLPVGQLRWVQETYLVQLVRLGQLHLLCLPFEVTVVAGLRLRRAVADALDIDLEHVVLQGYANGYGHYVTTPEEYDEQLYEGGATIFGRHQLVTLIDAATSLAAAMRDGHPVEPGTPPPPRRFRLPESPVGSPRWERRGPVRARRAATSARPGGTVTATFDADHPNAALRPTYLRVERRTDNGWTTVADDAAPDTTIVWRRDRKLRFTADITWTAGDPGTYRIIYVGRTEAATAPFSVE</sequence>
<dbReference type="GO" id="GO:0017040">
    <property type="term" value="F:N-acylsphingosine amidohydrolase activity"/>
    <property type="evidence" value="ECO:0007669"/>
    <property type="project" value="UniProtKB-UniRule"/>
</dbReference>
<protein>
    <recommendedName>
        <fullName evidence="5">Neutral ceramidase</fullName>
        <ecNumber evidence="5">3.5.1.23</ecNumber>
    </recommendedName>
</protein>
<evidence type="ECO:0000256" key="1">
    <source>
        <dbReference type="ARBA" id="ARBA00009835"/>
    </source>
</evidence>
<dbReference type="GO" id="GO:0046512">
    <property type="term" value="P:sphingosine biosynthetic process"/>
    <property type="evidence" value="ECO:0007669"/>
    <property type="project" value="TreeGrafter"/>
</dbReference>
<evidence type="ECO:0000259" key="7">
    <source>
        <dbReference type="Pfam" id="PF04734"/>
    </source>
</evidence>